<dbReference type="Proteomes" id="UP001151760">
    <property type="component" value="Unassembled WGS sequence"/>
</dbReference>
<dbReference type="PANTHER" id="PTHR33240">
    <property type="entry name" value="OS08G0508500 PROTEIN"/>
    <property type="match status" value="1"/>
</dbReference>
<dbReference type="Gene3D" id="3.10.10.10">
    <property type="entry name" value="HIV Type 1 Reverse Transcriptase, subunit A, domain 1"/>
    <property type="match status" value="1"/>
</dbReference>
<dbReference type="EMBL" id="BQNB010009434">
    <property type="protein sequence ID" value="GJS63474.1"/>
    <property type="molecule type" value="Genomic_DNA"/>
</dbReference>
<reference evidence="1" key="1">
    <citation type="journal article" date="2022" name="Int. J. Mol. Sci.">
        <title>Draft Genome of Tanacetum Coccineum: Genomic Comparison of Closely Related Tanacetum-Family Plants.</title>
        <authorList>
            <person name="Yamashiro T."/>
            <person name="Shiraishi A."/>
            <person name="Nakayama K."/>
            <person name="Satake H."/>
        </authorList>
    </citation>
    <scope>NUCLEOTIDE SEQUENCE</scope>
</reference>
<dbReference type="InterPro" id="IPR043502">
    <property type="entry name" value="DNA/RNA_pol_sf"/>
</dbReference>
<name>A0ABQ4XDZ2_9ASTR</name>
<dbReference type="PANTHER" id="PTHR33240:SF15">
    <property type="entry name" value="GAG-PRO-LIKE PROTEIN"/>
    <property type="match status" value="1"/>
</dbReference>
<accession>A0ABQ4XDZ2</accession>
<keyword evidence="2" id="KW-1185">Reference proteome</keyword>
<comment type="caution">
    <text evidence="1">The sequence shown here is derived from an EMBL/GenBank/DDBJ whole genome shotgun (WGS) entry which is preliminary data.</text>
</comment>
<evidence type="ECO:0000313" key="1">
    <source>
        <dbReference type="EMBL" id="GJS63474.1"/>
    </source>
</evidence>
<protein>
    <recommendedName>
        <fullName evidence="3">Reverse transcriptase domain-containing protein</fullName>
    </recommendedName>
</protein>
<evidence type="ECO:0000313" key="2">
    <source>
        <dbReference type="Proteomes" id="UP001151760"/>
    </source>
</evidence>
<reference evidence="1" key="2">
    <citation type="submission" date="2022-01" db="EMBL/GenBank/DDBJ databases">
        <authorList>
            <person name="Yamashiro T."/>
            <person name="Shiraishi A."/>
            <person name="Satake H."/>
            <person name="Nakayama K."/>
        </authorList>
    </citation>
    <scope>NUCLEOTIDE SEQUENCE</scope>
</reference>
<gene>
    <name evidence="1" type="ORF">Tco_0678038</name>
</gene>
<organism evidence="1 2">
    <name type="scientific">Tanacetum coccineum</name>
    <dbReference type="NCBI Taxonomy" id="301880"/>
    <lineage>
        <taxon>Eukaryota</taxon>
        <taxon>Viridiplantae</taxon>
        <taxon>Streptophyta</taxon>
        <taxon>Embryophyta</taxon>
        <taxon>Tracheophyta</taxon>
        <taxon>Spermatophyta</taxon>
        <taxon>Magnoliopsida</taxon>
        <taxon>eudicotyledons</taxon>
        <taxon>Gunneridae</taxon>
        <taxon>Pentapetalae</taxon>
        <taxon>asterids</taxon>
        <taxon>campanulids</taxon>
        <taxon>Asterales</taxon>
        <taxon>Asteraceae</taxon>
        <taxon>Asteroideae</taxon>
        <taxon>Anthemideae</taxon>
        <taxon>Anthemidinae</taxon>
        <taxon>Tanacetum</taxon>
    </lineage>
</organism>
<evidence type="ECO:0008006" key="3">
    <source>
        <dbReference type="Google" id="ProtNLM"/>
    </source>
</evidence>
<proteinExistence type="predicted"/>
<sequence length="399" mass="45122">MLGSRWSQDKAKYCHIHKDHGHDTNKCRELKHQIEEAVKSGQLVHLVKGVKKKEKVVDTQLGEWKKGGKDATSIEAPILKIRRGSYNPIKRRVEGNNSKVREITFPPLWNISFADPVVIKAYASGRQVNKVYLDGGSSCEVIYEHCLLKLKPSIRSLWVDSKIPLVGFSREKSRPLGEVPLEITIGEGPLTTTKTLNFVIVGSNSPQNIILERTTIQQIGIVVSTIHGALKFHTPQGIGTVFSQYNPMESEVEQRATNEEHQEEVKDILSCVNVEERIIVNDQYPKQTIAIGRQLPTKIKIRLQDLLRAYAGVFAWTTAHITGVLRTIMISGEAFNTEHKVNELKHLEQVKQKKRSLTPKRNEAMHTQVEELTKANILREVKYQTWVSNPVIVKKASGR</sequence>
<dbReference type="SUPFAM" id="SSF56672">
    <property type="entry name" value="DNA/RNA polymerases"/>
    <property type="match status" value="1"/>
</dbReference>